<dbReference type="EMBL" id="CADIKI010000006">
    <property type="protein sequence ID" value="CAB3789110.1"/>
    <property type="molecule type" value="Genomic_DNA"/>
</dbReference>
<accession>A0A6J5G0R2</accession>
<dbReference type="Proteomes" id="UP000494252">
    <property type="component" value="Unassembled WGS sequence"/>
</dbReference>
<proteinExistence type="predicted"/>
<protein>
    <recommendedName>
        <fullName evidence="1">DUF4142 domain-containing protein</fullName>
    </recommendedName>
</protein>
<reference evidence="2 3" key="1">
    <citation type="submission" date="2020-04" db="EMBL/GenBank/DDBJ databases">
        <authorList>
            <person name="De Canck E."/>
        </authorList>
    </citation>
    <scope>NUCLEOTIDE SEQUENCE [LARGE SCALE GENOMIC DNA]</scope>
    <source>
        <strain evidence="2 3">LMG 27177</strain>
    </source>
</reference>
<dbReference type="AlphaFoldDB" id="A0A6J5G0R2"/>
<sequence length="65" mass="7353">MAFDRAYIDQEVAHHESVFDALDKTLSPVAHNDELKALLVQVRPAFVAFREHARHLQAELGKSGR</sequence>
<keyword evidence="3" id="KW-1185">Reference proteome</keyword>
<evidence type="ECO:0000313" key="3">
    <source>
        <dbReference type="Proteomes" id="UP000494252"/>
    </source>
</evidence>
<evidence type="ECO:0000259" key="1">
    <source>
        <dbReference type="Pfam" id="PF13628"/>
    </source>
</evidence>
<evidence type="ECO:0000313" key="2">
    <source>
        <dbReference type="EMBL" id="CAB3789110.1"/>
    </source>
</evidence>
<dbReference type="InterPro" id="IPR025419">
    <property type="entry name" value="DUF4142"/>
</dbReference>
<dbReference type="Pfam" id="PF13628">
    <property type="entry name" value="DUF4142"/>
    <property type="match status" value="1"/>
</dbReference>
<gene>
    <name evidence="2" type="ORF">LMG27177_02557</name>
</gene>
<organism evidence="2 3">
    <name type="scientific">Paraburkholderia fynbosensis</name>
    <dbReference type="NCBI Taxonomy" id="1200993"/>
    <lineage>
        <taxon>Bacteria</taxon>
        <taxon>Pseudomonadati</taxon>
        <taxon>Pseudomonadota</taxon>
        <taxon>Betaproteobacteria</taxon>
        <taxon>Burkholderiales</taxon>
        <taxon>Burkholderiaceae</taxon>
        <taxon>Paraburkholderia</taxon>
    </lineage>
</organism>
<feature type="domain" description="DUF4142" evidence="1">
    <location>
        <begin position="2"/>
        <end position="56"/>
    </location>
</feature>
<name>A0A6J5G0R2_9BURK</name>